<dbReference type="AlphaFoldDB" id="A0A4R5VHI2"/>
<feature type="transmembrane region" description="Helical" evidence="1">
    <location>
        <begin position="93"/>
        <end position="116"/>
    </location>
</feature>
<protein>
    <submittedName>
        <fullName evidence="2">Uncharacterized protein</fullName>
    </submittedName>
</protein>
<keyword evidence="1" id="KW-0812">Transmembrane</keyword>
<dbReference type="EMBL" id="SMUV01000010">
    <property type="protein sequence ID" value="TDK54080.1"/>
    <property type="molecule type" value="Genomic_DNA"/>
</dbReference>
<name>A0A4R5VHI2_9RHOB</name>
<evidence type="ECO:0000256" key="1">
    <source>
        <dbReference type="SAM" id="Phobius"/>
    </source>
</evidence>
<sequence length="132" mass="13997">MDTETPPRLGAAITGWKSSWWMGLVIGVPLLALALLARDAAVYGKLCRLGFLTVIVTTIVAGVATIVVTFAVLTPDNLPPRFTGQGDADWLGFARAGFLLEASFLGALLGLALAALRMMLSLIRARRTARGE</sequence>
<dbReference type="RefSeq" id="WP_133357731.1">
    <property type="nucleotide sequence ID" value="NZ_SMUV01000010.1"/>
</dbReference>
<accession>A0A4R5VHI2</accession>
<reference evidence="2 3" key="1">
    <citation type="submission" date="2019-03" db="EMBL/GenBank/DDBJ databases">
        <title>Ruegeria lutea sp. nov., a novel strain, isolated from marine sediment, the Masan Bay, South Korea.</title>
        <authorList>
            <person name="Kim J."/>
            <person name="Kim D.-Y."/>
            <person name="Lee S.-S."/>
        </authorList>
    </citation>
    <scope>NUCLEOTIDE SEQUENCE [LARGE SCALE GENOMIC DNA]</scope>
    <source>
        <strain evidence="2 3">318-1</strain>
    </source>
</reference>
<feature type="transmembrane region" description="Helical" evidence="1">
    <location>
        <begin position="49"/>
        <end position="73"/>
    </location>
</feature>
<keyword evidence="3" id="KW-1185">Reference proteome</keyword>
<dbReference type="Proteomes" id="UP000295301">
    <property type="component" value="Unassembled WGS sequence"/>
</dbReference>
<evidence type="ECO:0000313" key="2">
    <source>
        <dbReference type="EMBL" id="TDK54080.1"/>
    </source>
</evidence>
<feature type="transmembrane region" description="Helical" evidence="1">
    <location>
        <begin position="20"/>
        <end position="37"/>
    </location>
</feature>
<keyword evidence="1" id="KW-0472">Membrane</keyword>
<proteinExistence type="predicted"/>
<comment type="caution">
    <text evidence="2">The sequence shown here is derived from an EMBL/GenBank/DDBJ whole genome shotgun (WGS) entry which is preliminary data.</text>
</comment>
<organism evidence="2 3">
    <name type="scientific">Antarcticimicrobium luteum</name>
    <dbReference type="NCBI Taxonomy" id="2547397"/>
    <lineage>
        <taxon>Bacteria</taxon>
        <taxon>Pseudomonadati</taxon>
        <taxon>Pseudomonadota</taxon>
        <taxon>Alphaproteobacteria</taxon>
        <taxon>Rhodobacterales</taxon>
        <taxon>Paracoccaceae</taxon>
        <taxon>Antarcticimicrobium</taxon>
    </lineage>
</organism>
<gene>
    <name evidence="2" type="ORF">E1832_00100</name>
</gene>
<keyword evidence="1" id="KW-1133">Transmembrane helix</keyword>
<evidence type="ECO:0000313" key="3">
    <source>
        <dbReference type="Proteomes" id="UP000295301"/>
    </source>
</evidence>